<reference evidence="2" key="1">
    <citation type="journal article" date="2023" name="G3 (Bethesda)">
        <title>A reference genome for the long-term kleptoplast-retaining sea slug Elysia crispata morphotype clarki.</title>
        <authorList>
            <person name="Eastman K.E."/>
            <person name="Pendleton A.L."/>
            <person name="Shaikh M.A."/>
            <person name="Suttiyut T."/>
            <person name="Ogas R."/>
            <person name="Tomko P."/>
            <person name="Gavelis G."/>
            <person name="Widhalm J.R."/>
            <person name="Wisecaver J.H."/>
        </authorList>
    </citation>
    <scope>NUCLEOTIDE SEQUENCE</scope>
    <source>
        <strain evidence="2">ECLA1</strain>
    </source>
</reference>
<keyword evidence="1" id="KW-1133">Transmembrane helix</keyword>
<feature type="transmembrane region" description="Helical" evidence="1">
    <location>
        <begin position="94"/>
        <end position="117"/>
    </location>
</feature>
<evidence type="ECO:0000313" key="2">
    <source>
        <dbReference type="EMBL" id="KAK3760909.1"/>
    </source>
</evidence>
<evidence type="ECO:0000256" key="1">
    <source>
        <dbReference type="SAM" id="Phobius"/>
    </source>
</evidence>
<dbReference type="EMBL" id="JAWDGP010004932">
    <property type="protein sequence ID" value="KAK3760909.1"/>
    <property type="molecule type" value="Genomic_DNA"/>
</dbReference>
<gene>
    <name evidence="2" type="ORF">RRG08_042124</name>
</gene>
<organism evidence="2 3">
    <name type="scientific">Elysia crispata</name>
    <name type="common">lettuce slug</name>
    <dbReference type="NCBI Taxonomy" id="231223"/>
    <lineage>
        <taxon>Eukaryota</taxon>
        <taxon>Metazoa</taxon>
        <taxon>Spiralia</taxon>
        <taxon>Lophotrochozoa</taxon>
        <taxon>Mollusca</taxon>
        <taxon>Gastropoda</taxon>
        <taxon>Heterobranchia</taxon>
        <taxon>Euthyneura</taxon>
        <taxon>Panpulmonata</taxon>
        <taxon>Sacoglossa</taxon>
        <taxon>Placobranchoidea</taxon>
        <taxon>Plakobranchidae</taxon>
        <taxon>Elysia</taxon>
    </lineage>
</organism>
<sequence length="126" mass="13910">MFHRQDYTKNVKCAAIPITSWTSLKLDDNNITSFDTDITMAPQIQSFTTRNPSFATAKGIAEHLLINPQSTSSVRRKLTSAADDRPSSVVIGSFGIFVCAYVLAAPVLSDLYFLYAVGFGNKKRKK</sequence>
<proteinExistence type="predicted"/>
<evidence type="ECO:0000313" key="3">
    <source>
        <dbReference type="Proteomes" id="UP001283361"/>
    </source>
</evidence>
<keyword evidence="3" id="KW-1185">Reference proteome</keyword>
<dbReference type="AlphaFoldDB" id="A0AAE0Z0Z0"/>
<dbReference type="Proteomes" id="UP001283361">
    <property type="component" value="Unassembled WGS sequence"/>
</dbReference>
<keyword evidence="1" id="KW-0472">Membrane</keyword>
<keyword evidence="1" id="KW-0812">Transmembrane</keyword>
<accession>A0AAE0Z0Z0</accession>
<protein>
    <submittedName>
        <fullName evidence="2">Uncharacterized protein</fullName>
    </submittedName>
</protein>
<comment type="caution">
    <text evidence="2">The sequence shown here is derived from an EMBL/GenBank/DDBJ whole genome shotgun (WGS) entry which is preliminary data.</text>
</comment>
<name>A0AAE0Z0Z0_9GAST</name>